<dbReference type="Gene3D" id="2.130.10.10">
    <property type="entry name" value="YVTN repeat-like/Quinoprotein amine dehydrogenase"/>
    <property type="match status" value="1"/>
</dbReference>
<dbReference type="EMBL" id="CAJNOE010002032">
    <property type="protein sequence ID" value="CAF1464321.1"/>
    <property type="molecule type" value="Genomic_DNA"/>
</dbReference>
<dbReference type="Proteomes" id="UP000663845">
    <property type="component" value="Unassembled WGS sequence"/>
</dbReference>
<evidence type="ECO:0000313" key="1">
    <source>
        <dbReference type="EMBL" id="CAF1203591.1"/>
    </source>
</evidence>
<organism evidence="4 6">
    <name type="scientific">Adineta steineri</name>
    <dbReference type="NCBI Taxonomy" id="433720"/>
    <lineage>
        <taxon>Eukaryota</taxon>
        <taxon>Metazoa</taxon>
        <taxon>Spiralia</taxon>
        <taxon>Gnathifera</taxon>
        <taxon>Rotifera</taxon>
        <taxon>Eurotatoria</taxon>
        <taxon>Bdelloidea</taxon>
        <taxon>Adinetida</taxon>
        <taxon>Adinetidae</taxon>
        <taxon>Adineta</taxon>
    </lineage>
</organism>
<protein>
    <submittedName>
        <fullName evidence="4">Uncharacterized protein</fullName>
    </submittedName>
</protein>
<sequence>MYLSDSTRLINGTCNQCLCISQFNYSALNCFPNLTCQLFPTFPLDYDIEVTSNARVYFPNRVFPNASQCMPNITYLLNKLKLANLISKSVSNPRDAVIDNNGYLVTAETNINYLYRFDPVTLNIINQISYPNLPSYVEYDVVTYFNGSYYIVAHSAPITVIDSENLTVISYISTSTNGIRDIIFLNNGQMLVGCSCDTDSLIFLNRTSLEPITYNVTFRQSTSFTCPHGMWRVNDTFFYVTAYNSMSLYSFSANGNLGLWDETLVFTTSGQSGGGAARVTIDGSGRFWFAYETDNVLIYDQEGTQLGNLTIPNSQIFDIKIMDNYLMYFTAAKTSQVMRLDPNIQC</sequence>
<dbReference type="Proteomes" id="UP000663844">
    <property type="component" value="Unassembled WGS sequence"/>
</dbReference>
<reference evidence="4" key="1">
    <citation type="submission" date="2021-02" db="EMBL/GenBank/DDBJ databases">
        <authorList>
            <person name="Nowell W R."/>
        </authorList>
    </citation>
    <scope>NUCLEOTIDE SEQUENCE</scope>
</reference>
<evidence type="ECO:0000313" key="2">
    <source>
        <dbReference type="EMBL" id="CAF1464321.1"/>
    </source>
</evidence>
<gene>
    <name evidence="2" type="ORF">IZO911_LOCUS43101</name>
    <name evidence="1" type="ORF">JYZ213_LOCUS27052</name>
    <name evidence="5" type="ORF">KXQ929_LOCUS24075</name>
    <name evidence="4" type="ORF">OKA104_LOCUS23044</name>
    <name evidence="3" type="ORF">OXD698_LOCUS6096</name>
</gene>
<accession>A0A819G8V1</accession>
<dbReference type="Proteomes" id="UP000663881">
    <property type="component" value="Unassembled WGS sequence"/>
</dbReference>
<evidence type="ECO:0000313" key="4">
    <source>
        <dbReference type="EMBL" id="CAF3879236.1"/>
    </source>
</evidence>
<dbReference type="SUPFAM" id="SSF101898">
    <property type="entry name" value="NHL repeat"/>
    <property type="match status" value="1"/>
</dbReference>
<dbReference type="EMBL" id="CAJOAY010001726">
    <property type="protein sequence ID" value="CAF3879236.1"/>
    <property type="molecule type" value="Genomic_DNA"/>
</dbReference>
<dbReference type="EMBL" id="CAJOBB010001963">
    <property type="protein sequence ID" value="CAF3924098.1"/>
    <property type="molecule type" value="Genomic_DNA"/>
</dbReference>
<dbReference type="InterPro" id="IPR015943">
    <property type="entry name" value="WD40/YVTN_repeat-like_dom_sf"/>
</dbReference>
<dbReference type="EMBL" id="CAJNOG010000370">
    <property type="protein sequence ID" value="CAF1203591.1"/>
    <property type="molecule type" value="Genomic_DNA"/>
</dbReference>
<proteinExistence type="predicted"/>
<dbReference type="AlphaFoldDB" id="A0A819G8V1"/>
<dbReference type="Proteomes" id="UP000663860">
    <property type="component" value="Unassembled WGS sequence"/>
</dbReference>
<comment type="caution">
    <text evidence="4">The sequence shown here is derived from an EMBL/GenBank/DDBJ whole genome shotgun (WGS) entry which is preliminary data.</text>
</comment>
<evidence type="ECO:0000313" key="3">
    <source>
        <dbReference type="EMBL" id="CAF3594667.1"/>
    </source>
</evidence>
<evidence type="ECO:0000313" key="5">
    <source>
        <dbReference type="EMBL" id="CAF3924098.1"/>
    </source>
</evidence>
<dbReference type="EMBL" id="CAJOAZ010000259">
    <property type="protein sequence ID" value="CAF3594667.1"/>
    <property type="molecule type" value="Genomic_DNA"/>
</dbReference>
<evidence type="ECO:0000313" key="6">
    <source>
        <dbReference type="Proteomes" id="UP000663881"/>
    </source>
</evidence>
<name>A0A819G8V1_9BILA</name>
<dbReference type="Proteomes" id="UP000663868">
    <property type="component" value="Unassembled WGS sequence"/>
</dbReference>